<proteinExistence type="inferred from homology"/>
<organism evidence="9 10">
    <name type="scientific">Saccharopolyspora gregorii</name>
    <dbReference type="NCBI Taxonomy" id="33914"/>
    <lineage>
        <taxon>Bacteria</taxon>
        <taxon>Bacillati</taxon>
        <taxon>Actinomycetota</taxon>
        <taxon>Actinomycetes</taxon>
        <taxon>Pseudonocardiales</taxon>
        <taxon>Pseudonocardiaceae</taxon>
        <taxon>Saccharopolyspora</taxon>
    </lineage>
</organism>
<evidence type="ECO:0000256" key="3">
    <source>
        <dbReference type="ARBA" id="ARBA00022692"/>
    </source>
</evidence>
<feature type="transmembrane region" description="Helical" evidence="7">
    <location>
        <begin position="124"/>
        <end position="142"/>
    </location>
</feature>
<feature type="transmembrane region" description="Helical" evidence="7">
    <location>
        <begin position="180"/>
        <end position="199"/>
    </location>
</feature>
<sequence>MERRRKLGSVTARDRLLAAFVALLWGINFLALDYALRWFPPLFFAGLRFLVIAVPTVLLVPLPGVRWRWLLGYGLGFGTAQFAFLFLAMDAGLPTGLASLVLQASAPFTVLLGGLLLRERIRPVQAAGIAIAVLGMAAIGWHRAQSAALLPVLLALCGALGWALGNLCSRQAQAPNPLRLTLWMSIVPPVPMFVLSAFLEGPGTGWRAAAGSVLSPAGWAALGGLAFTSLLATVVGSGLWTTLLARYPASTVAPFSLLVPIVGVTSAWLVLGERPHPVELAAGVVVVGGVLLGSRPPRATPPPLEPVAPPAEAEPVVGEHRNA</sequence>
<keyword evidence="4 7" id="KW-1133">Transmembrane helix</keyword>
<evidence type="ECO:0000256" key="4">
    <source>
        <dbReference type="ARBA" id="ARBA00022989"/>
    </source>
</evidence>
<evidence type="ECO:0000256" key="7">
    <source>
        <dbReference type="SAM" id="Phobius"/>
    </source>
</evidence>
<comment type="subcellular location">
    <subcellularLocation>
        <location evidence="1">Membrane</location>
        <topology evidence="1">Multi-pass membrane protein</topology>
    </subcellularLocation>
</comment>
<feature type="transmembrane region" description="Helical" evidence="7">
    <location>
        <begin position="16"/>
        <end position="36"/>
    </location>
</feature>
<dbReference type="InterPro" id="IPR000620">
    <property type="entry name" value="EamA_dom"/>
</dbReference>
<feature type="domain" description="EamA" evidence="8">
    <location>
        <begin position="16"/>
        <end position="139"/>
    </location>
</feature>
<dbReference type="EMBL" id="BAAAYK010000038">
    <property type="protein sequence ID" value="GAA3363891.1"/>
    <property type="molecule type" value="Genomic_DNA"/>
</dbReference>
<name>A0ABP6RZ80_9PSEU</name>
<feature type="transmembrane region" description="Helical" evidence="7">
    <location>
        <begin position="219"/>
        <end position="240"/>
    </location>
</feature>
<feature type="transmembrane region" description="Helical" evidence="7">
    <location>
        <begin position="148"/>
        <end position="168"/>
    </location>
</feature>
<comment type="similarity">
    <text evidence="2">Belongs to the EamA transporter family.</text>
</comment>
<evidence type="ECO:0000256" key="1">
    <source>
        <dbReference type="ARBA" id="ARBA00004141"/>
    </source>
</evidence>
<keyword evidence="3 7" id="KW-0812">Transmembrane</keyword>
<evidence type="ECO:0000256" key="6">
    <source>
        <dbReference type="SAM" id="MobiDB-lite"/>
    </source>
</evidence>
<dbReference type="Proteomes" id="UP001500483">
    <property type="component" value="Unassembled WGS sequence"/>
</dbReference>
<dbReference type="Gene3D" id="1.10.3730.20">
    <property type="match status" value="1"/>
</dbReference>
<accession>A0ABP6RZ80</accession>
<feature type="transmembrane region" description="Helical" evidence="7">
    <location>
        <begin position="69"/>
        <end position="89"/>
    </location>
</feature>
<comment type="caution">
    <text evidence="9">The sequence shown here is derived from an EMBL/GenBank/DDBJ whole genome shotgun (WGS) entry which is preliminary data.</text>
</comment>
<dbReference type="InterPro" id="IPR037185">
    <property type="entry name" value="EmrE-like"/>
</dbReference>
<feature type="transmembrane region" description="Helical" evidence="7">
    <location>
        <begin position="95"/>
        <end position="117"/>
    </location>
</feature>
<feature type="transmembrane region" description="Helical" evidence="7">
    <location>
        <begin position="42"/>
        <end position="62"/>
    </location>
</feature>
<gene>
    <name evidence="9" type="ORF">GCM10020366_57590</name>
</gene>
<evidence type="ECO:0000256" key="2">
    <source>
        <dbReference type="ARBA" id="ARBA00007362"/>
    </source>
</evidence>
<evidence type="ECO:0000259" key="8">
    <source>
        <dbReference type="Pfam" id="PF00892"/>
    </source>
</evidence>
<feature type="compositionally biased region" description="Pro residues" evidence="6">
    <location>
        <begin position="298"/>
        <end position="309"/>
    </location>
</feature>
<reference evidence="10" key="1">
    <citation type="journal article" date="2019" name="Int. J. Syst. Evol. Microbiol.">
        <title>The Global Catalogue of Microorganisms (GCM) 10K type strain sequencing project: providing services to taxonomists for standard genome sequencing and annotation.</title>
        <authorList>
            <consortium name="The Broad Institute Genomics Platform"/>
            <consortium name="The Broad Institute Genome Sequencing Center for Infectious Disease"/>
            <person name="Wu L."/>
            <person name="Ma J."/>
        </authorList>
    </citation>
    <scope>NUCLEOTIDE SEQUENCE [LARGE SCALE GENOMIC DNA]</scope>
    <source>
        <strain evidence="10">JCM 9687</strain>
    </source>
</reference>
<keyword evidence="10" id="KW-1185">Reference proteome</keyword>
<dbReference type="SUPFAM" id="SSF103481">
    <property type="entry name" value="Multidrug resistance efflux transporter EmrE"/>
    <property type="match status" value="2"/>
</dbReference>
<dbReference type="PANTHER" id="PTHR32322">
    <property type="entry name" value="INNER MEMBRANE TRANSPORTER"/>
    <property type="match status" value="1"/>
</dbReference>
<feature type="region of interest" description="Disordered" evidence="6">
    <location>
        <begin position="298"/>
        <end position="323"/>
    </location>
</feature>
<evidence type="ECO:0000313" key="9">
    <source>
        <dbReference type="EMBL" id="GAA3363891.1"/>
    </source>
</evidence>
<feature type="domain" description="EamA" evidence="8">
    <location>
        <begin position="151"/>
        <end position="292"/>
    </location>
</feature>
<dbReference type="PANTHER" id="PTHR32322:SF9">
    <property type="entry name" value="AMINO-ACID METABOLITE EFFLUX PUMP-RELATED"/>
    <property type="match status" value="1"/>
</dbReference>
<dbReference type="Pfam" id="PF00892">
    <property type="entry name" value="EamA"/>
    <property type="match status" value="2"/>
</dbReference>
<keyword evidence="5 7" id="KW-0472">Membrane</keyword>
<feature type="transmembrane region" description="Helical" evidence="7">
    <location>
        <begin position="252"/>
        <end position="271"/>
    </location>
</feature>
<dbReference type="InterPro" id="IPR050638">
    <property type="entry name" value="AA-Vitamin_Transporters"/>
</dbReference>
<evidence type="ECO:0000256" key="5">
    <source>
        <dbReference type="ARBA" id="ARBA00023136"/>
    </source>
</evidence>
<evidence type="ECO:0000313" key="10">
    <source>
        <dbReference type="Proteomes" id="UP001500483"/>
    </source>
</evidence>
<protein>
    <submittedName>
        <fullName evidence="9">EamA family transporter</fullName>
    </submittedName>
</protein>